<dbReference type="SUPFAM" id="SSF103506">
    <property type="entry name" value="Mitochondrial carrier"/>
    <property type="match status" value="1"/>
</dbReference>
<evidence type="ECO:0000256" key="5">
    <source>
        <dbReference type="ARBA" id="ARBA00022737"/>
    </source>
</evidence>
<dbReference type="Gene3D" id="1.50.40.10">
    <property type="entry name" value="Mitochondrial carrier domain"/>
    <property type="match status" value="1"/>
</dbReference>
<feature type="repeat" description="Solcar" evidence="9">
    <location>
        <begin position="10"/>
        <end position="103"/>
    </location>
</feature>
<dbReference type="AlphaFoldDB" id="A0A7J6P8F9"/>
<protein>
    <submittedName>
        <fullName evidence="12">Uncharacterized protein</fullName>
    </submittedName>
</protein>
<accession>A0A7J6P8F9</accession>
<keyword evidence="4 9" id="KW-0812">Transmembrane</keyword>
<evidence type="ECO:0000313" key="12">
    <source>
        <dbReference type="EMBL" id="KAF4691641.1"/>
    </source>
</evidence>
<name>A0A7J6P8F9_PEROL</name>
<feature type="transmembrane region" description="Helical" evidence="11">
    <location>
        <begin position="116"/>
        <end position="135"/>
    </location>
</feature>
<evidence type="ECO:0000256" key="2">
    <source>
        <dbReference type="ARBA" id="ARBA00006375"/>
    </source>
</evidence>
<evidence type="ECO:0000256" key="8">
    <source>
        <dbReference type="ARBA" id="ARBA00023140"/>
    </source>
</evidence>
<dbReference type="GO" id="GO:0044610">
    <property type="term" value="F:FMN transmembrane transporter activity"/>
    <property type="evidence" value="ECO:0007669"/>
    <property type="project" value="TreeGrafter"/>
</dbReference>
<dbReference type="PROSITE" id="PS50920">
    <property type="entry name" value="SOLCAR"/>
    <property type="match status" value="3"/>
</dbReference>
<dbReference type="GO" id="GO:0015217">
    <property type="term" value="F:ADP transmembrane transporter activity"/>
    <property type="evidence" value="ECO:0007669"/>
    <property type="project" value="TreeGrafter"/>
</dbReference>
<dbReference type="GO" id="GO:0015230">
    <property type="term" value="F:FAD transmembrane transporter activity"/>
    <property type="evidence" value="ECO:0007669"/>
    <property type="project" value="TreeGrafter"/>
</dbReference>
<dbReference type="OrthoDB" id="428293at2759"/>
<proteinExistence type="inferred from homology"/>
<gene>
    <name evidence="12" type="ORF">FOZ60_015099</name>
</gene>
<dbReference type="GO" id="GO:0051724">
    <property type="term" value="F:NAD transmembrane transporter activity"/>
    <property type="evidence" value="ECO:0007669"/>
    <property type="project" value="TreeGrafter"/>
</dbReference>
<dbReference type="InterPro" id="IPR023395">
    <property type="entry name" value="MCP_dom_sf"/>
</dbReference>
<comment type="subcellular location">
    <subcellularLocation>
        <location evidence="1">Peroxisome membrane</location>
        <topology evidence="1">Multi-pass membrane protein</topology>
    </subcellularLocation>
</comment>
<dbReference type="InterPro" id="IPR018108">
    <property type="entry name" value="MCP_transmembrane"/>
</dbReference>
<organism evidence="12 13">
    <name type="scientific">Perkinsus olseni</name>
    <name type="common">Perkinsus atlanticus</name>
    <dbReference type="NCBI Taxonomy" id="32597"/>
    <lineage>
        <taxon>Eukaryota</taxon>
        <taxon>Sar</taxon>
        <taxon>Alveolata</taxon>
        <taxon>Perkinsozoa</taxon>
        <taxon>Perkinsea</taxon>
        <taxon>Perkinsida</taxon>
        <taxon>Perkinsidae</taxon>
        <taxon>Perkinsus</taxon>
    </lineage>
</organism>
<evidence type="ECO:0000256" key="11">
    <source>
        <dbReference type="SAM" id="Phobius"/>
    </source>
</evidence>
<keyword evidence="3 10" id="KW-0813">Transport</keyword>
<keyword evidence="6 11" id="KW-1133">Transmembrane helix</keyword>
<keyword evidence="8" id="KW-0576">Peroxisome</keyword>
<keyword evidence="7 9" id="KW-0472">Membrane</keyword>
<dbReference type="Proteomes" id="UP000541610">
    <property type="component" value="Unassembled WGS sequence"/>
</dbReference>
<dbReference type="GO" id="GO:0015228">
    <property type="term" value="F:coenzyme A transmembrane transporter activity"/>
    <property type="evidence" value="ECO:0007669"/>
    <property type="project" value="TreeGrafter"/>
</dbReference>
<evidence type="ECO:0000313" key="13">
    <source>
        <dbReference type="Proteomes" id="UP000541610"/>
    </source>
</evidence>
<comment type="similarity">
    <text evidence="2 10">Belongs to the mitochondrial carrier (TC 2.A.29) family.</text>
</comment>
<evidence type="ECO:0000256" key="1">
    <source>
        <dbReference type="ARBA" id="ARBA00004585"/>
    </source>
</evidence>
<sequence length="331" mass="35866">MASPVIPEQVSNCVSAISGSTAGGLSMLATYPLDQIKTILQVDADSLLPLPRPLRPLGSTVGGLIYLASSHPQRLFVGASASTETVMISNFIYYYLLKGTEAKMAALMAEPGRNDSTIALALISSTIAGSLNVILTEPLWRASTVVKLRTSESSGEGTRSVLLEAIHLIREEGFSRSIQGLGASLLLVSNPVVQYMVQVKLRDALVKNRRKNILTASEAFFIGAIAKAVATWVTYPLQVIQSRLRASRGTNDKDGDHHGGASSLLECLQEVLRENGISGLYSGVGAKLTQTVSNAALMYLFMEGIDARLRYNVNRWYLAWLQMKARSHQKR</sequence>
<dbReference type="Pfam" id="PF00153">
    <property type="entry name" value="Mito_carr"/>
    <property type="match status" value="3"/>
</dbReference>
<dbReference type="InterPro" id="IPR052217">
    <property type="entry name" value="Mito/Peroxisomal_Carrier"/>
</dbReference>
<feature type="repeat" description="Solcar" evidence="9">
    <location>
        <begin position="214"/>
        <end position="308"/>
    </location>
</feature>
<evidence type="ECO:0000256" key="10">
    <source>
        <dbReference type="RuleBase" id="RU000488"/>
    </source>
</evidence>
<evidence type="ECO:0000256" key="7">
    <source>
        <dbReference type="ARBA" id="ARBA00023136"/>
    </source>
</evidence>
<feature type="transmembrane region" description="Helical" evidence="11">
    <location>
        <begin position="75"/>
        <end position="96"/>
    </location>
</feature>
<evidence type="ECO:0000256" key="4">
    <source>
        <dbReference type="ARBA" id="ARBA00022692"/>
    </source>
</evidence>
<feature type="repeat" description="Solcar" evidence="9">
    <location>
        <begin position="116"/>
        <end position="204"/>
    </location>
</feature>
<dbReference type="GO" id="GO:0005347">
    <property type="term" value="F:ATP transmembrane transporter activity"/>
    <property type="evidence" value="ECO:0007669"/>
    <property type="project" value="TreeGrafter"/>
</dbReference>
<dbReference type="GO" id="GO:0005778">
    <property type="term" value="C:peroxisomal membrane"/>
    <property type="evidence" value="ECO:0007669"/>
    <property type="project" value="UniProtKB-SubCell"/>
</dbReference>
<dbReference type="GO" id="GO:0080122">
    <property type="term" value="F:AMP transmembrane transporter activity"/>
    <property type="evidence" value="ECO:0007669"/>
    <property type="project" value="TreeGrafter"/>
</dbReference>
<comment type="caution">
    <text evidence="12">The sequence shown here is derived from an EMBL/GenBank/DDBJ whole genome shotgun (WGS) entry which is preliminary data.</text>
</comment>
<keyword evidence="5" id="KW-0677">Repeat</keyword>
<dbReference type="EMBL" id="JABANP010000074">
    <property type="protein sequence ID" value="KAF4691641.1"/>
    <property type="molecule type" value="Genomic_DNA"/>
</dbReference>
<dbReference type="PANTHER" id="PTHR45939">
    <property type="entry name" value="PEROXISOMAL MEMBRANE PROTEIN PMP34-RELATED"/>
    <property type="match status" value="1"/>
</dbReference>
<evidence type="ECO:0000256" key="6">
    <source>
        <dbReference type="ARBA" id="ARBA00022989"/>
    </source>
</evidence>
<evidence type="ECO:0000256" key="9">
    <source>
        <dbReference type="PROSITE-ProRule" id="PRU00282"/>
    </source>
</evidence>
<evidence type="ECO:0000256" key="3">
    <source>
        <dbReference type="ARBA" id="ARBA00022448"/>
    </source>
</evidence>
<reference evidence="12 13" key="1">
    <citation type="submission" date="2020-04" db="EMBL/GenBank/DDBJ databases">
        <title>Perkinsus olseni comparative genomics.</title>
        <authorList>
            <person name="Bogema D.R."/>
        </authorList>
    </citation>
    <scope>NUCLEOTIDE SEQUENCE [LARGE SCALE GENOMIC DNA]</scope>
    <source>
        <strain evidence="12">00978-12</strain>
    </source>
</reference>
<dbReference type="PANTHER" id="PTHR45939:SF5">
    <property type="entry name" value="PEROXISOMAL MEMBRANE PROTEIN PMP34"/>
    <property type="match status" value="1"/>
</dbReference>